<dbReference type="Proteomes" id="UP000230791">
    <property type="component" value="Unassembled WGS sequence"/>
</dbReference>
<gene>
    <name evidence="1" type="ORF">CEV08_03355</name>
</gene>
<accession>A0A2M6UWI0</accession>
<organism evidence="1 2">
    <name type="scientific">Bartonella tribocorum</name>
    <dbReference type="NCBI Taxonomy" id="85701"/>
    <lineage>
        <taxon>Bacteria</taxon>
        <taxon>Pseudomonadati</taxon>
        <taxon>Pseudomonadota</taxon>
        <taxon>Alphaproteobacteria</taxon>
        <taxon>Hyphomicrobiales</taxon>
        <taxon>Bartonellaceae</taxon>
        <taxon>Bartonella</taxon>
    </lineage>
</organism>
<reference evidence="1 2" key="1">
    <citation type="submission" date="2017-06" db="EMBL/GenBank/DDBJ databases">
        <title>Draft genome of Bartonella tribocorum C635.</title>
        <authorList>
            <person name="Hadjadj L."/>
            <person name="Jiyipong T."/>
            <person name="Diene S.M."/>
            <person name="Morand S."/>
            <person name="Rolain J.-M."/>
        </authorList>
    </citation>
    <scope>NUCLEOTIDE SEQUENCE [LARGE SCALE GENOMIC DNA]</scope>
    <source>
        <strain evidence="1 2">C635</strain>
    </source>
</reference>
<dbReference type="EMBL" id="NJPP01000006">
    <property type="protein sequence ID" value="PIT70560.1"/>
    <property type="molecule type" value="Genomic_DNA"/>
</dbReference>
<name>A0A2M6UWI0_9HYPH</name>
<sequence length="60" mass="6847">MNAGAVRLLFVSICIFKHAAALRLDVDIQAATKARVFSRKQHHKTIKRLAMDRREVLAFL</sequence>
<evidence type="ECO:0000313" key="1">
    <source>
        <dbReference type="EMBL" id="PIT70560.1"/>
    </source>
</evidence>
<dbReference type="AlphaFoldDB" id="A0A2M6UWI0"/>
<evidence type="ECO:0000313" key="2">
    <source>
        <dbReference type="Proteomes" id="UP000230791"/>
    </source>
</evidence>
<proteinExistence type="predicted"/>
<comment type="caution">
    <text evidence="1">The sequence shown here is derived from an EMBL/GenBank/DDBJ whole genome shotgun (WGS) entry which is preliminary data.</text>
</comment>
<protein>
    <submittedName>
        <fullName evidence="1">Uncharacterized protein</fullName>
    </submittedName>
</protein>